<organism evidence="3 4">
    <name type="scientific">Cytospora mali</name>
    <name type="common">Apple Valsa canker fungus</name>
    <name type="synonym">Valsa mali</name>
    <dbReference type="NCBI Taxonomy" id="578113"/>
    <lineage>
        <taxon>Eukaryota</taxon>
        <taxon>Fungi</taxon>
        <taxon>Dikarya</taxon>
        <taxon>Ascomycota</taxon>
        <taxon>Pezizomycotina</taxon>
        <taxon>Sordariomycetes</taxon>
        <taxon>Sordariomycetidae</taxon>
        <taxon>Diaporthales</taxon>
        <taxon>Cytosporaceae</taxon>
        <taxon>Cytospora</taxon>
    </lineage>
</organism>
<keyword evidence="2" id="KW-0472">Membrane</keyword>
<keyword evidence="2" id="KW-0812">Transmembrane</keyword>
<evidence type="ECO:0000313" key="4">
    <source>
        <dbReference type="Proteomes" id="UP000078559"/>
    </source>
</evidence>
<evidence type="ECO:0000313" key="3">
    <source>
        <dbReference type="EMBL" id="KUI68174.1"/>
    </source>
</evidence>
<dbReference type="EMBL" id="CM003101">
    <property type="protein sequence ID" value="KUI68174.1"/>
    <property type="molecule type" value="Genomic_DNA"/>
</dbReference>
<keyword evidence="4" id="KW-1185">Reference proteome</keyword>
<protein>
    <submittedName>
        <fullName evidence="3">Uncharacterized protein</fullName>
    </submittedName>
</protein>
<evidence type="ECO:0000256" key="1">
    <source>
        <dbReference type="SAM" id="MobiDB-lite"/>
    </source>
</evidence>
<reference evidence="3" key="1">
    <citation type="submission" date="2014-12" db="EMBL/GenBank/DDBJ databases">
        <title>Genome Sequence of Valsa Canker Pathogens Uncovers a Specific Adaption of Colonization on Woody Bark.</title>
        <authorList>
            <person name="Yin Z."/>
            <person name="Liu H."/>
            <person name="Gao X."/>
            <person name="Li Z."/>
            <person name="Song N."/>
            <person name="Ke X."/>
            <person name="Dai Q."/>
            <person name="Wu Y."/>
            <person name="Sun Y."/>
            <person name="Xu J.-R."/>
            <person name="Kang Z.K."/>
            <person name="Wang L."/>
            <person name="Huang L."/>
        </authorList>
    </citation>
    <scope>NUCLEOTIDE SEQUENCE [LARGE SCALE GENOMIC DNA]</scope>
    <source>
        <strain evidence="3">03-8</strain>
    </source>
</reference>
<accession>A0A194VVD4</accession>
<dbReference type="Proteomes" id="UP000078559">
    <property type="component" value="Chromosome 4"/>
</dbReference>
<name>A0A194VVD4_CYTMA</name>
<feature type="compositionally biased region" description="Basic and acidic residues" evidence="1">
    <location>
        <begin position="68"/>
        <end position="77"/>
    </location>
</feature>
<feature type="region of interest" description="Disordered" evidence="1">
    <location>
        <begin position="28"/>
        <end position="120"/>
    </location>
</feature>
<gene>
    <name evidence="3" type="ORF">VM1G_04245</name>
</gene>
<sequence length="204" mass="22419">MPTPTYGEMAQHKPVCSRDDLISTLIAAASSHRYTPTAPSPLNPTSNDDTKPRKHAARPKRLRPARKKSTETPTERLLRRKAAIAYERTTTQRSTPSRKDGGTVVVARPRGPSEKGPSVTFATRETTPMVPMRAGPPKVNWWEVRHNFLADVERQPAAQLSGLQQGPASRQRLEILLMLVLLSACLTLLTVVGLDSLKGHYVAG</sequence>
<evidence type="ECO:0000256" key="2">
    <source>
        <dbReference type="SAM" id="Phobius"/>
    </source>
</evidence>
<feature type="compositionally biased region" description="Basic residues" evidence="1">
    <location>
        <begin position="52"/>
        <end position="67"/>
    </location>
</feature>
<feature type="transmembrane region" description="Helical" evidence="2">
    <location>
        <begin position="175"/>
        <end position="194"/>
    </location>
</feature>
<keyword evidence="2" id="KW-1133">Transmembrane helix</keyword>
<proteinExistence type="predicted"/>
<dbReference type="AlphaFoldDB" id="A0A194VVD4"/>